<dbReference type="InterPro" id="IPR010430">
    <property type="entry name" value="DUF1028"/>
</dbReference>
<dbReference type="SUPFAM" id="SSF56235">
    <property type="entry name" value="N-terminal nucleophile aminohydrolases (Ntn hydrolases)"/>
    <property type="match status" value="1"/>
</dbReference>
<organism evidence="1 2">
    <name type="scientific">Microbacterium trichothecenolyticum</name>
    <name type="common">Aureobacterium trichothecenolyticum</name>
    <dbReference type="NCBI Taxonomy" id="69370"/>
    <lineage>
        <taxon>Bacteria</taxon>
        <taxon>Bacillati</taxon>
        <taxon>Actinomycetota</taxon>
        <taxon>Actinomycetes</taxon>
        <taxon>Micrococcales</taxon>
        <taxon>Microbacteriaceae</taxon>
        <taxon>Microbacterium</taxon>
    </lineage>
</organism>
<evidence type="ECO:0000313" key="2">
    <source>
        <dbReference type="Proteomes" id="UP001226691"/>
    </source>
</evidence>
<comment type="caution">
    <text evidence="1">The sequence shown here is derived from an EMBL/GenBank/DDBJ whole genome shotgun (WGS) entry which is preliminary data.</text>
</comment>
<dbReference type="EMBL" id="JAUTBF010000001">
    <property type="protein sequence ID" value="MDQ1122566.1"/>
    <property type="molecule type" value="Genomic_DNA"/>
</dbReference>
<dbReference type="PANTHER" id="PTHR39328:SF1">
    <property type="entry name" value="BLL2871 PROTEIN"/>
    <property type="match status" value="1"/>
</dbReference>
<evidence type="ECO:0000313" key="1">
    <source>
        <dbReference type="EMBL" id="MDQ1122566.1"/>
    </source>
</evidence>
<protein>
    <submittedName>
        <fullName evidence="1">Ntn-hydrolase superfamily protein</fullName>
    </submittedName>
</protein>
<proteinExistence type="predicted"/>
<dbReference type="InterPro" id="IPR029055">
    <property type="entry name" value="Ntn_hydrolases_N"/>
</dbReference>
<sequence>MTFTVLARDGERIGAATASRSLAVGASVIAVDPAVGAVASQAWTNRGLRALLLGELRAGASAEAAVQRVPEWDAGEALRQVGALPWDGIGAARSGVDISAWAGARITPDAVFVGNLLAGAGVLDAMATAWADAAGTDLADRLLAVLRAGDDAGGDARGRQSAALLVASRAETVLDLRVDDHADPLCELARLRRLADAPVEVPAAHG</sequence>
<gene>
    <name evidence="1" type="ORF">QE412_001139</name>
</gene>
<name>A0ABU0TSD1_MICTR</name>
<dbReference type="Gene3D" id="3.60.20.10">
    <property type="entry name" value="Glutamine Phosphoribosylpyrophosphate, subunit 1, domain 1"/>
    <property type="match status" value="1"/>
</dbReference>
<keyword evidence="2" id="KW-1185">Reference proteome</keyword>
<dbReference type="RefSeq" id="WP_307481102.1">
    <property type="nucleotide sequence ID" value="NZ_JAUTBF010000001.1"/>
</dbReference>
<dbReference type="Proteomes" id="UP001226691">
    <property type="component" value="Unassembled WGS sequence"/>
</dbReference>
<accession>A0ABU0TSD1</accession>
<dbReference type="PANTHER" id="PTHR39328">
    <property type="entry name" value="BLL2871 PROTEIN"/>
    <property type="match status" value="1"/>
</dbReference>
<reference evidence="1 2" key="1">
    <citation type="submission" date="2023-07" db="EMBL/GenBank/DDBJ databases">
        <title>Functional and genomic diversity of the sorghum phyllosphere microbiome.</title>
        <authorList>
            <person name="Shade A."/>
        </authorList>
    </citation>
    <scope>NUCLEOTIDE SEQUENCE [LARGE SCALE GENOMIC DNA]</scope>
    <source>
        <strain evidence="1 2">SORGH_AS_1207</strain>
    </source>
</reference>
<dbReference type="Pfam" id="PF06267">
    <property type="entry name" value="DUF1028"/>
    <property type="match status" value="1"/>
</dbReference>